<sequence length="477" mass="51205">MHPLNYKKNLSTMIFVSTFGGLLFGYDTGVVNGALPFMSAADQLNLDAFHQGLVVAVLQLGAAVGAIGIGKVTDLYGRKKTLLFLSVLFFAATLFCSMSPNVASMVTARFVLGLAVGGASVNVPTYLAEIAPADRRGKIVTRNEVMIVSGQLLAFFFNAIIGINFGESGGIWRYMLALAAIPAVILGIGMLRMPESPRWLISKNKMTKGIEVLNLIRSAEQAEKEIADIKNTLDQEAAIKQMTVKDLGITWVRHLIFIGIGMALVNQFTGINSIIYYGTEILKTSGFSTEAALIGNIGNGAISLIAMCCGIAMMDRFGRRPMILTGLVGVAVMLAVIGMTSLFMQGSSLLPFVTLGSIIIYLAFFQGLIGPVNWLIISEIFPLRLRGLGMGVAVMVLWIANFCVGLIFPMLLVSVGLANTFFAFAAMSVVSIIFVIKYVPETRGHSLEELERFFVKEYGGKNTSGDSIAGAAKSNIS</sequence>
<dbReference type="InterPro" id="IPR005828">
    <property type="entry name" value="MFS_sugar_transport-like"/>
</dbReference>
<dbReference type="InterPro" id="IPR036259">
    <property type="entry name" value="MFS_trans_sf"/>
</dbReference>
<dbReference type="InterPro" id="IPR050820">
    <property type="entry name" value="MFS_Sugar_Transporter"/>
</dbReference>
<keyword evidence="9" id="KW-0175">Coiled coil</keyword>
<evidence type="ECO:0000256" key="6">
    <source>
        <dbReference type="ARBA" id="ARBA00022989"/>
    </source>
</evidence>
<keyword evidence="13" id="KW-1185">Reference proteome</keyword>
<dbReference type="PRINTS" id="PR00171">
    <property type="entry name" value="SUGRTRNSPORT"/>
</dbReference>
<feature type="transmembrane region" description="Helical" evidence="10">
    <location>
        <begin position="388"/>
        <end position="411"/>
    </location>
</feature>
<evidence type="ECO:0000313" key="13">
    <source>
        <dbReference type="Proteomes" id="UP001239167"/>
    </source>
</evidence>
<comment type="similarity">
    <text evidence="2 8">Belongs to the major facilitator superfamily. Sugar transporter (TC 2.A.1.1) family.</text>
</comment>
<dbReference type="PANTHER" id="PTHR48023">
    <property type="entry name" value="D-XYLOSE-PROTON SYMPORTER-LIKE 2"/>
    <property type="match status" value="1"/>
</dbReference>
<keyword evidence="4" id="KW-1003">Cell membrane</keyword>
<name>A0ABT9YA97_9FIRM</name>
<dbReference type="Gene3D" id="1.20.1250.20">
    <property type="entry name" value="MFS general substrate transporter like domains"/>
    <property type="match status" value="1"/>
</dbReference>
<evidence type="ECO:0000256" key="8">
    <source>
        <dbReference type="RuleBase" id="RU003346"/>
    </source>
</evidence>
<keyword evidence="5 10" id="KW-0812">Transmembrane</keyword>
<comment type="subcellular location">
    <subcellularLocation>
        <location evidence="1">Cell membrane</location>
        <topology evidence="1">Multi-pass membrane protein</topology>
    </subcellularLocation>
</comment>
<dbReference type="EMBL" id="JAUSUE010000021">
    <property type="protein sequence ID" value="MDQ0204768.1"/>
    <property type="molecule type" value="Genomic_DNA"/>
</dbReference>
<evidence type="ECO:0000256" key="5">
    <source>
        <dbReference type="ARBA" id="ARBA00022692"/>
    </source>
</evidence>
<keyword evidence="6 10" id="KW-1133">Transmembrane helix</keyword>
<dbReference type="InterPro" id="IPR005829">
    <property type="entry name" value="Sugar_transporter_CS"/>
</dbReference>
<evidence type="ECO:0000256" key="10">
    <source>
        <dbReference type="SAM" id="Phobius"/>
    </source>
</evidence>
<feature type="coiled-coil region" evidence="9">
    <location>
        <begin position="212"/>
        <end position="239"/>
    </location>
</feature>
<dbReference type="NCBIfam" id="TIGR00879">
    <property type="entry name" value="SP"/>
    <property type="match status" value="1"/>
</dbReference>
<comment type="caution">
    <text evidence="12">The sequence shown here is derived from an EMBL/GenBank/DDBJ whole genome shotgun (WGS) entry which is preliminary data.</text>
</comment>
<protein>
    <submittedName>
        <fullName evidence="12">Major inositol transporter-like SP family MFS transporter</fullName>
    </submittedName>
</protein>
<dbReference type="InterPro" id="IPR003663">
    <property type="entry name" value="Sugar/inositol_transpt"/>
</dbReference>
<keyword evidence="7 10" id="KW-0472">Membrane</keyword>
<feature type="transmembrane region" description="Helical" evidence="10">
    <location>
        <begin position="349"/>
        <end position="376"/>
    </location>
</feature>
<feature type="domain" description="Major facilitator superfamily (MFS) profile" evidence="11">
    <location>
        <begin position="13"/>
        <end position="443"/>
    </location>
</feature>
<evidence type="ECO:0000256" key="1">
    <source>
        <dbReference type="ARBA" id="ARBA00004651"/>
    </source>
</evidence>
<evidence type="ECO:0000313" key="12">
    <source>
        <dbReference type="EMBL" id="MDQ0204768.1"/>
    </source>
</evidence>
<proteinExistence type="inferred from homology"/>
<accession>A0ABT9YA97</accession>
<dbReference type="PROSITE" id="PS00216">
    <property type="entry name" value="SUGAR_TRANSPORT_1"/>
    <property type="match status" value="1"/>
</dbReference>
<feature type="transmembrane region" description="Helical" evidence="10">
    <location>
        <begin position="106"/>
        <end position="124"/>
    </location>
</feature>
<feature type="transmembrane region" description="Helical" evidence="10">
    <location>
        <begin position="417"/>
        <end position="436"/>
    </location>
</feature>
<evidence type="ECO:0000256" key="2">
    <source>
        <dbReference type="ARBA" id="ARBA00010992"/>
    </source>
</evidence>
<evidence type="ECO:0000256" key="3">
    <source>
        <dbReference type="ARBA" id="ARBA00022448"/>
    </source>
</evidence>
<dbReference type="RefSeq" id="WP_307225099.1">
    <property type="nucleotide sequence ID" value="NZ_CP116940.1"/>
</dbReference>
<organism evidence="12 13">
    <name type="scientific">Pectinatus haikarae</name>
    <dbReference type="NCBI Taxonomy" id="349096"/>
    <lineage>
        <taxon>Bacteria</taxon>
        <taxon>Bacillati</taxon>
        <taxon>Bacillota</taxon>
        <taxon>Negativicutes</taxon>
        <taxon>Selenomonadales</taxon>
        <taxon>Selenomonadaceae</taxon>
        <taxon>Pectinatus</taxon>
    </lineage>
</organism>
<evidence type="ECO:0000259" key="11">
    <source>
        <dbReference type="PROSITE" id="PS50850"/>
    </source>
</evidence>
<feature type="transmembrane region" description="Helical" evidence="10">
    <location>
        <begin position="171"/>
        <end position="191"/>
    </location>
</feature>
<dbReference type="InterPro" id="IPR047984">
    <property type="entry name" value="XylE-like"/>
</dbReference>
<feature type="transmembrane region" description="Helical" evidence="10">
    <location>
        <begin position="145"/>
        <end position="165"/>
    </location>
</feature>
<dbReference type="Pfam" id="PF00083">
    <property type="entry name" value="Sugar_tr"/>
    <property type="match status" value="1"/>
</dbReference>
<dbReference type="PROSITE" id="PS00217">
    <property type="entry name" value="SUGAR_TRANSPORT_2"/>
    <property type="match status" value="1"/>
</dbReference>
<feature type="transmembrane region" description="Helical" evidence="10">
    <location>
        <begin position="49"/>
        <end position="70"/>
    </location>
</feature>
<evidence type="ECO:0000256" key="9">
    <source>
        <dbReference type="SAM" id="Coils"/>
    </source>
</evidence>
<gene>
    <name evidence="12" type="ORF">J2S01_002501</name>
</gene>
<dbReference type="Proteomes" id="UP001239167">
    <property type="component" value="Unassembled WGS sequence"/>
</dbReference>
<evidence type="ECO:0000256" key="4">
    <source>
        <dbReference type="ARBA" id="ARBA00022475"/>
    </source>
</evidence>
<evidence type="ECO:0000256" key="7">
    <source>
        <dbReference type="ARBA" id="ARBA00023136"/>
    </source>
</evidence>
<keyword evidence="3 8" id="KW-0813">Transport</keyword>
<feature type="transmembrane region" description="Helical" evidence="10">
    <location>
        <begin position="291"/>
        <end position="311"/>
    </location>
</feature>
<dbReference type="PROSITE" id="PS50850">
    <property type="entry name" value="MFS"/>
    <property type="match status" value="1"/>
</dbReference>
<dbReference type="PANTHER" id="PTHR48023:SF4">
    <property type="entry name" value="D-XYLOSE-PROTON SYMPORTER-LIKE 2"/>
    <property type="match status" value="1"/>
</dbReference>
<dbReference type="CDD" id="cd17359">
    <property type="entry name" value="MFS_XylE_like"/>
    <property type="match status" value="1"/>
</dbReference>
<dbReference type="InterPro" id="IPR020846">
    <property type="entry name" value="MFS_dom"/>
</dbReference>
<dbReference type="SUPFAM" id="SSF103473">
    <property type="entry name" value="MFS general substrate transporter"/>
    <property type="match status" value="1"/>
</dbReference>
<feature type="transmembrane region" description="Helical" evidence="10">
    <location>
        <begin position="82"/>
        <end position="100"/>
    </location>
</feature>
<feature type="transmembrane region" description="Helical" evidence="10">
    <location>
        <begin position="323"/>
        <end position="343"/>
    </location>
</feature>
<feature type="transmembrane region" description="Helical" evidence="10">
    <location>
        <begin position="255"/>
        <end position="279"/>
    </location>
</feature>
<reference evidence="12 13" key="1">
    <citation type="submission" date="2023-07" db="EMBL/GenBank/DDBJ databases">
        <title>Genomic Encyclopedia of Type Strains, Phase IV (KMG-IV): sequencing the most valuable type-strain genomes for metagenomic binning, comparative biology and taxonomic classification.</title>
        <authorList>
            <person name="Goeker M."/>
        </authorList>
    </citation>
    <scope>NUCLEOTIDE SEQUENCE [LARGE SCALE GENOMIC DNA]</scope>
    <source>
        <strain evidence="12 13">DSM 16980</strain>
    </source>
</reference>